<reference evidence="1" key="1">
    <citation type="journal article" date="2015" name="Nature">
        <title>Complex archaea that bridge the gap between prokaryotes and eukaryotes.</title>
        <authorList>
            <person name="Spang A."/>
            <person name="Saw J.H."/>
            <person name="Jorgensen S.L."/>
            <person name="Zaremba-Niedzwiedzka K."/>
            <person name="Martijn J."/>
            <person name="Lind A.E."/>
            <person name="van Eijk R."/>
            <person name="Schleper C."/>
            <person name="Guy L."/>
            <person name="Ettema T.J."/>
        </authorList>
    </citation>
    <scope>NUCLEOTIDE SEQUENCE</scope>
</reference>
<name>A0A0F9D3B1_9ZZZZ</name>
<protein>
    <submittedName>
        <fullName evidence="1">Uncharacterized protein</fullName>
    </submittedName>
</protein>
<dbReference type="EMBL" id="LAZR01041336">
    <property type="protein sequence ID" value="KKL12251.1"/>
    <property type="molecule type" value="Genomic_DNA"/>
</dbReference>
<proteinExistence type="predicted"/>
<organism evidence="1">
    <name type="scientific">marine sediment metagenome</name>
    <dbReference type="NCBI Taxonomy" id="412755"/>
    <lineage>
        <taxon>unclassified sequences</taxon>
        <taxon>metagenomes</taxon>
        <taxon>ecological metagenomes</taxon>
    </lineage>
</organism>
<comment type="caution">
    <text evidence="1">The sequence shown here is derived from an EMBL/GenBank/DDBJ whole genome shotgun (WGS) entry which is preliminary data.</text>
</comment>
<gene>
    <name evidence="1" type="ORF">LCGC14_2537640</name>
</gene>
<evidence type="ECO:0000313" key="1">
    <source>
        <dbReference type="EMBL" id="KKL12251.1"/>
    </source>
</evidence>
<dbReference type="AlphaFoldDB" id="A0A0F9D3B1"/>
<accession>A0A0F9D3B1</accession>
<sequence length="64" mass="7459">MDRREARRSVLRQIGFIEEIRDKLATLVVEIDAAGDPIVAGELRRYNEKLTDLLDKWYVWAGNL</sequence>